<evidence type="ECO:0000259" key="1">
    <source>
        <dbReference type="Pfam" id="PF07734"/>
    </source>
</evidence>
<dbReference type="Pfam" id="PF07734">
    <property type="entry name" value="FBA_1"/>
    <property type="match status" value="1"/>
</dbReference>
<feature type="non-terminal residue" evidence="2">
    <location>
        <position position="61"/>
    </location>
</feature>
<name>A0ABC8KE80_ERUVS</name>
<gene>
    <name evidence="2" type="ORF">ERUC_LOCUS22765</name>
</gene>
<accession>A0ABC8KE80</accession>
<dbReference type="AlphaFoldDB" id="A0ABC8KE80"/>
<organism evidence="2 3">
    <name type="scientific">Eruca vesicaria subsp. sativa</name>
    <name type="common">Garden rocket</name>
    <name type="synonym">Eruca sativa</name>
    <dbReference type="NCBI Taxonomy" id="29727"/>
    <lineage>
        <taxon>Eukaryota</taxon>
        <taxon>Viridiplantae</taxon>
        <taxon>Streptophyta</taxon>
        <taxon>Embryophyta</taxon>
        <taxon>Tracheophyta</taxon>
        <taxon>Spermatophyta</taxon>
        <taxon>Magnoliopsida</taxon>
        <taxon>eudicotyledons</taxon>
        <taxon>Gunneridae</taxon>
        <taxon>Pentapetalae</taxon>
        <taxon>rosids</taxon>
        <taxon>malvids</taxon>
        <taxon>Brassicales</taxon>
        <taxon>Brassicaceae</taxon>
        <taxon>Brassiceae</taxon>
        <taxon>Eruca</taxon>
    </lineage>
</organism>
<feature type="domain" description="F-box associated beta-propeller type 1" evidence="1">
    <location>
        <begin position="4"/>
        <end position="57"/>
    </location>
</feature>
<evidence type="ECO:0000313" key="3">
    <source>
        <dbReference type="Proteomes" id="UP001642260"/>
    </source>
</evidence>
<proteinExistence type="predicted"/>
<dbReference type="Proteomes" id="UP001642260">
    <property type="component" value="Unassembled WGS sequence"/>
</dbReference>
<sequence>MEFKDEKLGMFLVSFDYTTERFERLSLPCKYPLGFFQDVALSIVGEEKFSVLLQPKEKRYG</sequence>
<comment type="caution">
    <text evidence="2">The sequence shown here is derived from an EMBL/GenBank/DDBJ whole genome shotgun (WGS) entry which is preliminary data.</text>
</comment>
<protein>
    <recommendedName>
        <fullName evidence="1">F-box associated beta-propeller type 1 domain-containing protein</fullName>
    </recommendedName>
</protein>
<evidence type="ECO:0000313" key="2">
    <source>
        <dbReference type="EMBL" id="CAH8357010.1"/>
    </source>
</evidence>
<reference evidence="2 3" key="1">
    <citation type="submission" date="2022-03" db="EMBL/GenBank/DDBJ databases">
        <authorList>
            <person name="Macdonald S."/>
            <person name="Ahmed S."/>
            <person name="Newling K."/>
        </authorList>
    </citation>
    <scope>NUCLEOTIDE SEQUENCE [LARGE SCALE GENOMIC DNA]</scope>
</reference>
<dbReference type="InterPro" id="IPR006527">
    <property type="entry name" value="F-box-assoc_dom_typ1"/>
</dbReference>
<keyword evidence="3" id="KW-1185">Reference proteome</keyword>
<dbReference type="EMBL" id="CAKOAT010225821">
    <property type="protein sequence ID" value="CAH8357010.1"/>
    <property type="molecule type" value="Genomic_DNA"/>
</dbReference>